<dbReference type="PIRSF" id="PIRSF000538">
    <property type="entry name" value="GlpK"/>
    <property type="match status" value="1"/>
</dbReference>
<comment type="pathway">
    <text evidence="1">Polyol metabolism; glycerol degradation via glycerol kinase pathway; sn-glycerol 3-phosphate from glycerol: step 1/1.</text>
</comment>
<dbReference type="InterPro" id="IPR018485">
    <property type="entry name" value="FGGY_C"/>
</dbReference>
<dbReference type="InterPro" id="IPR043129">
    <property type="entry name" value="ATPase_NBD"/>
</dbReference>
<comment type="similarity">
    <text evidence="2 12">Belongs to the FGGY kinase family.</text>
</comment>
<evidence type="ECO:0000313" key="15">
    <source>
        <dbReference type="EMBL" id="KAJ3262224.1"/>
    </source>
</evidence>
<dbReference type="PANTHER" id="PTHR10196:SF69">
    <property type="entry name" value="GLYCEROL KINASE"/>
    <property type="match status" value="1"/>
</dbReference>
<dbReference type="PROSITE" id="PS00933">
    <property type="entry name" value="FGGY_KINASES_1"/>
    <property type="match status" value="1"/>
</dbReference>
<comment type="caution">
    <text evidence="15">The sequence shown here is derived from an EMBL/GenBank/DDBJ whole genome shotgun (WGS) entry which is preliminary data.</text>
</comment>
<keyword evidence="5" id="KW-0547">Nucleotide-binding</keyword>
<evidence type="ECO:0000256" key="8">
    <source>
        <dbReference type="ARBA" id="ARBA00022840"/>
    </source>
</evidence>
<dbReference type="GO" id="GO:0006641">
    <property type="term" value="P:triglyceride metabolic process"/>
    <property type="evidence" value="ECO:0007669"/>
    <property type="project" value="TreeGrafter"/>
</dbReference>
<dbReference type="PANTHER" id="PTHR10196">
    <property type="entry name" value="SUGAR KINASE"/>
    <property type="match status" value="1"/>
</dbReference>
<proteinExistence type="inferred from homology"/>
<keyword evidence="16" id="KW-1185">Reference proteome</keyword>
<evidence type="ECO:0000256" key="6">
    <source>
        <dbReference type="ARBA" id="ARBA00022777"/>
    </source>
</evidence>
<dbReference type="EMBL" id="JADGKB010000002">
    <property type="protein sequence ID" value="KAJ3262224.1"/>
    <property type="molecule type" value="Genomic_DNA"/>
</dbReference>
<evidence type="ECO:0000256" key="7">
    <source>
        <dbReference type="ARBA" id="ARBA00022798"/>
    </source>
</evidence>
<organism evidence="15 16">
    <name type="scientific">Boothiomyces macroporosus</name>
    <dbReference type="NCBI Taxonomy" id="261099"/>
    <lineage>
        <taxon>Eukaryota</taxon>
        <taxon>Fungi</taxon>
        <taxon>Fungi incertae sedis</taxon>
        <taxon>Chytridiomycota</taxon>
        <taxon>Chytridiomycota incertae sedis</taxon>
        <taxon>Chytridiomycetes</taxon>
        <taxon>Rhizophydiales</taxon>
        <taxon>Terramycetaceae</taxon>
        <taxon>Boothiomyces</taxon>
    </lineage>
</organism>
<evidence type="ECO:0000256" key="3">
    <source>
        <dbReference type="ARBA" id="ARBA00012099"/>
    </source>
</evidence>
<gene>
    <name evidence="15" type="ORF">HK103_002637</name>
</gene>
<dbReference type="PROSITE" id="PS00445">
    <property type="entry name" value="FGGY_KINASES_2"/>
    <property type="match status" value="1"/>
</dbReference>
<feature type="domain" description="Carbohydrate kinase FGGY N-terminal" evidence="13">
    <location>
        <begin position="30"/>
        <end position="273"/>
    </location>
</feature>
<dbReference type="Pfam" id="PF02782">
    <property type="entry name" value="FGGY_C"/>
    <property type="match status" value="1"/>
</dbReference>
<reference evidence="15" key="1">
    <citation type="submission" date="2020-05" db="EMBL/GenBank/DDBJ databases">
        <title>Phylogenomic resolution of chytrid fungi.</title>
        <authorList>
            <person name="Stajich J.E."/>
            <person name="Amses K."/>
            <person name="Simmons R."/>
            <person name="Seto K."/>
            <person name="Myers J."/>
            <person name="Bonds A."/>
            <person name="Quandt C.A."/>
            <person name="Barry K."/>
            <person name="Liu P."/>
            <person name="Grigoriev I."/>
            <person name="Longcore J.E."/>
            <person name="James T.Y."/>
        </authorList>
    </citation>
    <scope>NUCLEOTIDE SEQUENCE</scope>
    <source>
        <strain evidence="15">PLAUS21</strain>
    </source>
</reference>
<dbReference type="InterPro" id="IPR018484">
    <property type="entry name" value="FGGY_N"/>
</dbReference>
<keyword evidence="7" id="KW-0319">Glycerol metabolism</keyword>
<feature type="domain" description="Carbohydrate kinase FGGY C-terminal" evidence="14">
    <location>
        <begin position="283"/>
        <end position="473"/>
    </location>
</feature>
<dbReference type="Gene3D" id="3.30.420.40">
    <property type="match status" value="2"/>
</dbReference>
<evidence type="ECO:0000256" key="11">
    <source>
        <dbReference type="ARBA" id="ARBA00071571"/>
    </source>
</evidence>
<dbReference type="GO" id="GO:0046167">
    <property type="term" value="P:glycerol-3-phosphate biosynthetic process"/>
    <property type="evidence" value="ECO:0007669"/>
    <property type="project" value="TreeGrafter"/>
</dbReference>
<keyword evidence="6 12" id="KW-0418">Kinase</keyword>
<dbReference type="FunFam" id="3.30.420.40:FF:000108">
    <property type="entry name" value="Glycerol kinase, glycosomal"/>
    <property type="match status" value="1"/>
</dbReference>
<dbReference type="CDD" id="cd07792">
    <property type="entry name" value="ASKHA_NBD_FGGY_GK1-3-like"/>
    <property type="match status" value="1"/>
</dbReference>
<dbReference type="EC" id="2.7.1.30" evidence="3"/>
<evidence type="ECO:0000256" key="10">
    <source>
        <dbReference type="ARBA" id="ARBA00052101"/>
    </source>
</evidence>
<name>A0AAD5US54_9FUNG</name>
<dbReference type="SUPFAM" id="SSF53067">
    <property type="entry name" value="Actin-like ATPase domain"/>
    <property type="match status" value="2"/>
</dbReference>
<evidence type="ECO:0000256" key="2">
    <source>
        <dbReference type="ARBA" id="ARBA00009156"/>
    </source>
</evidence>
<dbReference type="InterPro" id="IPR005999">
    <property type="entry name" value="Glycerol_kin"/>
</dbReference>
<evidence type="ECO:0000256" key="9">
    <source>
        <dbReference type="ARBA" id="ARBA00043149"/>
    </source>
</evidence>
<evidence type="ECO:0000256" key="5">
    <source>
        <dbReference type="ARBA" id="ARBA00022741"/>
    </source>
</evidence>
<evidence type="ECO:0000256" key="12">
    <source>
        <dbReference type="RuleBase" id="RU003733"/>
    </source>
</evidence>
<dbReference type="GO" id="GO:0005524">
    <property type="term" value="F:ATP binding"/>
    <property type="evidence" value="ECO:0007669"/>
    <property type="project" value="UniProtKB-KW"/>
</dbReference>
<evidence type="ECO:0000259" key="13">
    <source>
        <dbReference type="Pfam" id="PF00370"/>
    </source>
</evidence>
<dbReference type="GO" id="GO:0006071">
    <property type="term" value="P:glycerol metabolic process"/>
    <property type="evidence" value="ECO:0007669"/>
    <property type="project" value="UniProtKB-KW"/>
</dbReference>
<dbReference type="FunFam" id="3.30.420.40:FF:000177">
    <property type="entry name" value="Glycerol kinase"/>
    <property type="match status" value="1"/>
</dbReference>
<evidence type="ECO:0000313" key="16">
    <source>
        <dbReference type="Proteomes" id="UP001210925"/>
    </source>
</evidence>
<sequence length="519" mass="57184">MFEKLQEKVKSTLSNIFKDEPEKVFPAGPYIGSIDNGTSSTRFILFDTKGNIVTSSQSEFPQYYPNAGWTEHDLDEIYEYTVKCIENVCAELEDNGISPSEIKAIGITNQRETTCVWDKETGKPLHKAIVWLDVRTRELVQELINKTESKDAKHFSKKCGLPLSTYFSAVKLKWLLNNVPQVEEAHKDNRLMFGTKLTGGVHATDVTNASRTMLMNLETLQWDEEICQFFEINKSCLPAIKSSSEVYGNVVAGPLEGVPISGILGDQQSALVGQLCFKQGQLKNTYGTGCFMLCNTGSKPVVSTHGLLTTVGYKLGPEAECKYALEGSIATAGASVKWLRDNMGIIGKASEVGEFAQKVDNTGGVYFVPAFSGLFAPHWRDDARGTIVGITQYTTKEHICRATLEAVSFQTKDIMDSMEIDSGYPINLLRVDGGMTMSDQLMQIQADIAGVEIDRPSMLETTALGAALAAGRAVGLFEDLEKFETEASVSKFKPQISAEQRQEMTKGWKKALEKSMGWV</sequence>
<dbReference type="AlphaFoldDB" id="A0AAD5US54"/>
<dbReference type="InterPro" id="IPR042018">
    <property type="entry name" value="GK1-3_metazoan-type"/>
</dbReference>
<comment type="catalytic activity">
    <reaction evidence="10">
        <text>glycerol + ATP = sn-glycerol 3-phosphate + ADP + H(+)</text>
        <dbReference type="Rhea" id="RHEA:21644"/>
        <dbReference type="ChEBI" id="CHEBI:15378"/>
        <dbReference type="ChEBI" id="CHEBI:17754"/>
        <dbReference type="ChEBI" id="CHEBI:30616"/>
        <dbReference type="ChEBI" id="CHEBI:57597"/>
        <dbReference type="ChEBI" id="CHEBI:456216"/>
        <dbReference type="EC" id="2.7.1.30"/>
    </reaction>
</comment>
<dbReference type="InterPro" id="IPR018483">
    <property type="entry name" value="Carb_kinase_FGGY_CS"/>
</dbReference>
<dbReference type="NCBIfam" id="TIGR01311">
    <property type="entry name" value="glycerol_kin"/>
    <property type="match status" value="1"/>
</dbReference>
<dbReference type="Proteomes" id="UP001210925">
    <property type="component" value="Unassembled WGS sequence"/>
</dbReference>
<evidence type="ECO:0000256" key="1">
    <source>
        <dbReference type="ARBA" id="ARBA00005190"/>
    </source>
</evidence>
<evidence type="ECO:0000256" key="4">
    <source>
        <dbReference type="ARBA" id="ARBA00022679"/>
    </source>
</evidence>
<dbReference type="GO" id="GO:0005739">
    <property type="term" value="C:mitochondrion"/>
    <property type="evidence" value="ECO:0007669"/>
    <property type="project" value="TreeGrafter"/>
</dbReference>
<keyword evidence="8" id="KW-0067">ATP-binding</keyword>
<keyword evidence="4 12" id="KW-0808">Transferase</keyword>
<accession>A0AAD5US54</accession>
<dbReference type="InterPro" id="IPR000577">
    <property type="entry name" value="Carb_kinase_FGGY"/>
</dbReference>
<dbReference type="Pfam" id="PF00370">
    <property type="entry name" value="FGGY_N"/>
    <property type="match status" value="1"/>
</dbReference>
<dbReference type="NCBIfam" id="NF000756">
    <property type="entry name" value="PRK00047.1"/>
    <property type="match status" value="1"/>
</dbReference>
<dbReference type="GO" id="GO:0004370">
    <property type="term" value="F:glycerol kinase activity"/>
    <property type="evidence" value="ECO:0007669"/>
    <property type="project" value="UniProtKB-EC"/>
</dbReference>
<evidence type="ECO:0000259" key="14">
    <source>
        <dbReference type="Pfam" id="PF02782"/>
    </source>
</evidence>
<protein>
    <recommendedName>
        <fullName evidence="11">Probable glycerol kinase</fullName>
        <ecNumber evidence="3">2.7.1.30</ecNumber>
    </recommendedName>
    <alternativeName>
        <fullName evidence="9">ATP:glycerol 3-phosphotransferase</fullName>
    </alternativeName>
</protein>